<evidence type="ECO:0000256" key="1">
    <source>
        <dbReference type="SAM" id="Phobius"/>
    </source>
</evidence>
<comment type="caution">
    <text evidence="2">The sequence shown here is derived from an EMBL/GenBank/DDBJ whole genome shotgun (WGS) entry which is preliminary data.</text>
</comment>
<feature type="transmembrane region" description="Helical" evidence="1">
    <location>
        <begin position="7"/>
        <end position="28"/>
    </location>
</feature>
<keyword evidence="1" id="KW-0812">Transmembrane</keyword>
<evidence type="ECO:0000313" key="2">
    <source>
        <dbReference type="EMBL" id="HIR58482.1"/>
    </source>
</evidence>
<accession>A0A9D1DT11</accession>
<dbReference type="AlphaFoldDB" id="A0A9D1DT11"/>
<keyword evidence="1" id="KW-0472">Membrane</keyword>
<dbReference type="EMBL" id="DVHC01000004">
    <property type="protein sequence ID" value="HIR58482.1"/>
    <property type="molecule type" value="Genomic_DNA"/>
</dbReference>
<keyword evidence="1" id="KW-1133">Transmembrane helix</keyword>
<gene>
    <name evidence="2" type="ORF">IAB38_00365</name>
</gene>
<evidence type="ECO:0000313" key="3">
    <source>
        <dbReference type="Proteomes" id="UP000824232"/>
    </source>
</evidence>
<organism evidence="2 3">
    <name type="scientific">Candidatus Onthousia excrementipullorum</name>
    <dbReference type="NCBI Taxonomy" id="2840884"/>
    <lineage>
        <taxon>Bacteria</taxon>
        <taxon>Bacillati</taxon>
        <taxon>Bacillota</taxon>
        <taxon>Bacilli</taxon>
        <taxon>Candidatus Onthousia</taxon>
    </lineage>
</organism>
<reference evidence="2" key="1">
    <citation type="submission" date="2020-10" db="EMBL/GenBank/DDBJ databases">
        <authorList>
            <person name="Gilroy R."/>
        </authorList>
    </citation>
    <scope>NUCLEOTIDE SEQUENCE</scope>
    <source>
        <strain evidence="2">CHK184-20233</strain>
    </source>
</reference>
<dbReference type="Proteomes" id="UP000824232">
    <property type="component" value="Unassembled WGS sequence"/>
</dbReference>
<sequence>MKKKENIIIIVVLLIMVIAIIGVSYAAFSYSGLGTKVNSITTGSITMEYTEDDNIISMSGALPTTDATGKVRLTEGEYFDFTVSSKIAGDVNINYEISAKDVTTSERKIDGSNIIC</sequence>
<name>A0A9D1DT11_9FIRM</name>
<reference evidence="2" key="2">
    <citation type="journal article" date="2021" name="PeerJ">
        <title>Extensive microbial diversity within the chicken gut microbiome revealed by metagenomics and culture.</title>
        <authorList>
            <person name="Gilroy R."/>
            <person name="Ravi A."/>
            <person name="Getino M."/>
            <person name="Pursley I."/>
            <person name="Horton D.L."/>
            <person name="Alikhan N.F."/>
            <person name="Baker D."/>
            <person name="Gharbi K."/>
            <person name="Hall N."/>
            <person name="Watson M."/>
            <person name="Adriaenssens E.M."/>
            <person name="Foster-Nyarko E."/>
            <person name="Jarju S."/>
            <person name="Secka A."/>
            <person name="Antonio M."/>
            <person name="Oren A."/>
            <person name="Chaudhuri R.R."/>
            <person name="La Ragione R."/>
            <person name="Hildebrand F."/>
            <person name="Pallen M.J."/>
        </authorList>
    </citation>
    <scope>NUCLEOTIDE SEQUENCE</scope>
    <source>
        <strain evidence="2">CHK184-20233</strain>
    </source>
</reference>
<proteinExistence type="predicted"/>
<protein>
    <submittedName>
        <fullName evidence="2">Uncharacterized protein</fullName>
    </submittedName>
</protein>